<dbReference type="EMBL" id="JASJQH010006887">
    <property type="protein sequence ID" value="KAK9728995.1"/>
    <property type="molecule type" value="Genomic_DNA"/>
</dbReference>
<dbReference type="SMART" id="SM00320">
    <property type="entry name" value="WD40"/>
    <property type="match status" value="6"/>
</dbReference>
<reference evidence="2 3" key="1">
    <citation type="submission" date="2023-04" db="EMBL/GenBank/DDBJ databases">
        <title>Genome of Basidiobolus ranarum AG-B5.</title>
        <authorList>
            <person name="Stajich J.E."/>
            <person name="Carter-House D."/>
            <person name="Gryganskyi A."/>
        </authorList>
    </citation>
    <scope>NUCLEOTIDE SEQUENCE [LARGE SCALE GENOMIC DNA]</scope>
    <source>
        <strain evidence="2 3">AG-B5</strain>
    </source>
</reference>
<dbReference type="SUPFAM" id="SSF50978">
    <property type="entry name" value="WD40 repeat-like"/>
    <property type="match status" value="1"/>
</dbReference>
<feature type="repeat" description="WD" evidence="1">
    <location>
        <begin position="186"/>
        <end position="227"/>
    </location>
</feature>
<feature type="repeat" description="WD" evidence="1">
    <location>
        <begin position="144"/>
        <end position="185"/>
    </location>
</feature>
<name>A0ABR2WAY3_9FUNG</name>
<evidence type="ECO:0000313" key="2">
    <source>
        <dbReference type="EMBL" id="KAK9728995.1"/>
    </source>
</evidence>
<accession>A0ABR2WAY3</accession>
<dbReference type="PROSITE" id="PS50294">
    <property type="entry name" value="WD_REPEATS_REGION"/>
    <property type="match status" value="2"/>
</dbReference>
<keyword evidence="3" id="KW-1185">Reference proteome</keyword>
<dbReference type="InterPro" id="IPR036322">
    <property type="entry name" value="WD40_repeat_dom_sf"/>
</dbReference>
<comment type="caution">
    <text evidence="2">The sequence shown here is derived from an EMBL/GenBank/DDBJ whole genome shotgun (WGS) entry which is preliminary data.</text>
</comment>
<dbReference type="Pfam" id="PF00400">
    <property type="entry name" value="WD40"/>
    <property type="match status" value="2"/>
</dbReference>
<dbReference type="InterPro" id="IPR001680">
    <property type="entry name" value="WD40_rpt"/>
</dbReference>
<dbReference type="PROSITE" id="PS50082">
    <property type="entry name" value="WD_REPEATS_2"/>
    <property type="match status" value="2"/>
</dbReference>
<proteinExistence type="predicted"/>
<gene>
    <name evidence="2" type="ORF">K7432_000632</name>
</gene>
<sequence length="415" mass="44550">METNSKKNPTILPYVTVQPDWVEVVKDVGKGAPAEVFWMSYYRSGEKSVHGSVRVASAADGVSIEPTDGASFEQLSELSFTTECKQLGLSKLSVKSPVGAYKLENKLPINAFDVSPGEELYVVGSDNGYMAVCDANNGAILRKLEGHVGDITTCEFFPSGQVVLSGATDFRLKIWSVADGSNPVTLLGHTSAILDTAIIAKGRNVVSCSKDGTVKLWECGSSSLIRTLAQHSDPVHQIALDTVPPLSFQKKCEQPTLDPREVETVDKLLALALQSGSVRGVDLGSKDEIFKVYSHGHAPVKSTALCSSKNLLALGTANGIVEIFDLRNTKQQAAMFRRNDASIEVLDFIDDGDKPGLLVGTADGMCSQYDISSYEQIHAAIEYAGSDLDSIRGICKLSSGRLFTGAKDGFVRKYA</sequence>
<protein>
    <submittedName>
        <fullName evidence="2">Uncharacterized protein</fullName>
    </submittedName>
</protein>
<evidence type="ECO:0000256" key="1">
    <source>
        <dbReference type="PROSITE-ProRule" id="PRU00221"/>
    </source>
</evidence>
<dbReference type="InterPro" id="IPR053299">
    <property type="entry name" value="ASTRA_WD_repeat"/>
</dbReference>
<evidence type="ECO:0000313" key="3">
    <source>
        <dbReference type="Proteomes" id="UP001479436"/>
    </source>
</evidence>
<dbReference type="InterPro" id="IPR015943">
    <property type="entry name" value="WD40/YVTN_repeat-like_dom_sf"/>
</dbReference>
<dbReference type="Proteomes" id="UP001479436">
    <property type="component" value="Unassembled WGS sequence"/>
</dbReference>
<keyword evidence="1" id="KW-0853">WD repeat</keyword>
<dbReference type="PANTHER" id="PTHR44156">
    <property type="entry name" value="SUPERNUMERARY LIMBS, ISOFORM B-RELATED"/>
    <property type="match status" value="1"/>
</dbReference>
<organism evidence="2 3">
    <name type="scientific">Basidiobolus ranarum</name>
    <dbReference type="NCBI Taxonomy" id="34480"/>
    <lineage>
        <taxon>Eukaryota</taxon>
        <taxon>Fungi</taxon>
        <taxon>Fungi incertae sedis</taxon>
        <taxon>Zoopagomycota</taxon>
        <taxon>Entomophthoromycotina</taxon>
        <taxon>Basidiobolomycetes</taxon>
        <taxon>Basidiobolales</taxon>
        <taxon>Basidiobolaceae</taxon>
        <taxon>Basidiobolus</taxon>
    </lineage>
</organism>
<dbReference type="Gene3D" id="2.130.10.10">
    <property type="entry name" value="YVTN repeat-like/Quinoprotein amine dehydrogenase"/>
    <property type="match status" value="2"/>
</dbReference>